<keyword evidence="1 3" id="KW-0808">Transferase</keyword>
<dbReference type="PROSITE" id="PS51186">
    <property type="entry name" value="GNAT"/>
    <property type="match status" value="1"/>
</dbReference>
<feature type="domain" description="N-acetyltransferase" evidence="2">
    <location>
        <begin position="1"/>
        <end position="143"/>
    </location>
</feature>
<name>A0A5D4U6X9_9BACI</name>
<dbReference type="GO" id="GO:0008080">
    <property type="term" value="F:N-acetyltransferase activity"/>
    <property type="evidence" value="ECO:0007669"/>
    <property type="project" value="InterPro"/>
</dbReference>
<accession>A0A5D4U6X9</accession>
<evidence type="ECO:0000256" key="1">
    <source>
        <dbReference type="ARBA" id="ARBA00022679"/>
    </source>
</evidence>
<dbReference type="AlphaFoldDB" id="A0A5D4U6X9"/>
<dbReference type="EMBL" id="VTEW01000002">
    <property type="protein sequence ID" value="TYS83155.1"/>
    <property type="molecule type" value="Genomic_DNA"/>
</dbReference>
<dbReference type="InterPro" id="IPR000182">
    <property type="entry name" value="GNAT_dom"/>
</dbReference>
<protein>
    <submittedName>
        <fullName evidence="3">GNAT family N-acetyltransferase</fullName>
    </submittedName>
</protein>
<comment type="caution">
    <text evidence="3">The sequence shown here is derived from an EMBL/GenBank/DDBJ whole genome shotgun (WGS) entry which is preliminary data.</text>
</comment>
<proteinExistence type="predicted"/>
<dbReference type="InterPro" id="IPR016181">
    <property type="entry name" value="Acyl_CoA_acyltransferase"/>
</dbReference>
<dbReference type="CDD" id="cd04301">
    <property type="entry name" value="NAT_SF"/>
    <property type="match status" value="1"/>
</dbReference>
<evidence type="ECO:0000259" key="2">
    <source>
        <dbReference type="PROSITE" id="PS51186"/>
    </source>
</evidence>
<evidence type="ECO:0000313" key="3">
    <source>
        <dbReference type="EMBL" id="TYS83155.1"/>
    </source>
</evidence>
<dbReference type="Proteomes" id="UP000325054">
    <property type="component" value="Unassembled WGS sequence"/>
</dbReference>
<sequence>MEIRKATSNDIKELTSLMEQLGYQTSIEQMSDRYKNIEATPNHYTLVADYEGKVVGMVGFHTGVLYNSDGIYARVIAFVVDSNYRSKGIGRLLLTEAERFVKNLGANVIGLNSGNRTERKNAHQFYEKMGYAAKSTGFAKSLI</sequence>
<dbReference type="Gene3D" id="3.40.630.30">
    <property type="match status" value="1"/>
</dbReference>
<dbReference type="RefSeq" id="WP_148990653.1">
    <property type="nucleotide sequence ID" value="NZ_VTEW01000002.1"/>
</dbReference>
<dbReference type="SUPFAM" id="SSF55729">
    <property type="entry name" value="Acyl-CoA N-acyltransferases (Nat)"/>
    <property type="match status" value="1"/>
</dbReference>
<dbReference type="OrthoDB" id="9797826at2"/>
<dbReference type="Pfam" id="PF00583">
    <property type="entry name" value="Acetyltransf_1"/>
    <property type="match status" value="1"/>
</dbReference>
<reference evidence="3 4" key="1">
    <citation type="submission" date="2019-08" db="EMBL/GenBank/DDBJ databases">
        <title>Bacillus genomes from the desert of Cuatro Cienegas, Coahuila.</title>
        <authorList>
            <person name="Olmedo-Alvarez G."/>
        </authorList>
    </citation>
    <scope>NUCLEOTIDE SEQUENCE [LARGE SCALE GENOMIC DNA]</scope>
    <source>
        <strain evidence="3 4">CH451a_14T</strain>
    </source>
</reference>
<gene>
    <name evidence="3" type="ORF">FZC80_02145</name>
</gene>
<organism evidence="3 4">
    <name type="scientific">Rossellomorea aquimaris</name>
    <dbReference type="NCBI Taxonomy" id="189382"/>
    <lineage>
        <taxon>Bacteria</taxon>
        <taxon>Bacillati</taxon>
        <taxon>Bacillota</taxon>
        <taxon>Bacilli</taxon>
        <taxon>Bacillales</taxon>
        <taxon>Bacillaceae</taxon>
        <taxon>Rossellomorea</taxon>
    </lineage>
</organism>
<dbReference type="InterPro" id="IPR050769">
    <property type="entry name" value="NAT_camello-type"/>
</dbReference>
<dbReference type="PANTHER" id="PTHR13947">
    <property type="entry name" value="GNAT FAMILY N-ACETYLTRANSFERASE"/>
    <property type="match status" value="1"/>
</dbReference>
<evidence type="ECO:0000313" key="4">
    <source>
        <dbReference type="Proteomes" id="UP000325054"/>
    </source>
</evidence>
<dbReference type="PANTHER" id="PTHR13947:SF37">
    <property type="entry name" value="LD18367P"/>
    <property type="match status" value="1"/>
</dbReference>